<dbReference type="Pfam" id="PF18962">
    <property type="entry name" value="Por_Secre_tail"/>
    <property type="match status" value="1"/>
</dbReference>
<dbReference type="PANTHER" id="PTHR35580:SF1">
    <property type="entry name" value="PHYTASE-LIKE DOMAIN-CONTAINING PROTEIN"/>
    <property type="match status" value="1"/>
</dbReference>
<comment type="caution">
    <text evidence="3">The sequence shown here is derived from an EMBL/GenBank/DDBJ whole genome shotgun (WGS) entry which is preliminary data.</text>
</comment>
<dbReference type="Gene3D" id="2.60.40.10">
    <property type="entry name" value="Immunoglobulins"/>
    <property type="match status" value="4"/>
</dbReference>
<dbReference type="EMBL" id="ADLE01000018">
    <property type="protein sequence ID" value="EJZ62040.1"/>
    <property type="molecule type" value="Genomic_DNA"/>
</dbReference>
<name>K0XDL7_9BACT</name>
<dbReference type="eggNOG" id="COG1520">
    <property type="taxonomic scope" value="Bacteria"/>
</dbReference>
<evidence type="ECO:0000256" key="1">
    <source>
        <dbReference type="SAM" id="SignalP"/>
    </source>
</evidence>
<evidence type="ECO:0000313" key="4">
    <source>
        <dbReference type="Proteomes" id="UP000006044"/>
    </source>
</evidence>
<dbReference type="eggNOG" id="COG4625">
    <property type="taxonomic scope" value="Bacteria"/>
</dbReference>
<feature type="domain" description="Secretion system C-terminal sorting" evidence="2">
    <location>
        <begin position="1359"/>
        <end position="1435"/>
    </location>
</feature>
<evidence type="ECO:0000313" key="3">
    <source>
        <dbReference type="EMBL" id="EJZ62040.1"/>
    </source>
</evidence>
<protein>
    <submittedName>
        <fullName evidence="3">Por secretion system C-terminal sorting domain-containing protein</fullName>
    </submittedName>
</protein>
<sequence length="1436" mass="153539">MKTNAIFSKKQLFGVCCALLLSPMAVFGQLIVGKSLGADHTADEQKALAVTKNGDMYISINANSFQIMKDDGTFDEIKNPYQESTTRAGILTKISADGKLLWSNMVCVQESANNSQVTSVCEVGDYLYVVGGVRTNVKGEHPVSVFGIPLVSQGEMDYYIAKLNAATGEAVWAKTFGGVRNWEMFNSVVADEAGNLYAVATFGNVSSAPLEMPLKDGSSTSLAVTNNWGEDYLLVKFNKDGEILWATSIGSKFRENGTPDVTVGEDGNPVICGVFNAANGNLMNESEEKREFYIGEQKYLLYPEQSKESALVKLNSTDGSVMWSRYFTGTGNQEVLKVQAVSGSNAVAVTGKANNQIIVEGSAGLSTETVTHVSGADHLFVISFDVDGKLLWSKSASGDTSSEGKEISSDDLGNIYVSGYFNGSLNWGDNIVLQKTGSNEKEGFFAKLNGSGKCLYAETVKGTGAESINLIAVNGDKLAVAGDRTTDVTLPYGDSETGVARYTVGDRNYKWFAASYTMKPSVSGISTLNGKRFVPFSYQIVPAFFEMPAVFEYSLAGNLPSGWILDPATGIISGKATEEASGSFSVMISNATDGESVEKTYTYSIVPKPCDILSIQPESLPSRAVTGAFYQQFTLENGEGKIVWTAENLPKGLSLDPDKGLLNGILQQTGELSFTIKAREESGCETSRSYTINAEEFNYSLAPNLKWINQIYGSEAFDHAKVNSIDKDGNVWVAASYFSATFSDEVSFPNIGNTDALVAKYNGIDGSFMWARTIGGSPVSGRNEQGQAIVTDVVTGDGVFTGIITPDARIGTLNETDSFPTNGGRDIGVIRFDKDGNKIWHKVFGSAKDWEAGINTTFDKKGNIYVIGYTNDGDIVIPMADGSSETLAGTSVDVVIIKLNGDGEGLWAKRLGTVNKGEEIYGLVTDDACNVYVSGMVNNGTVPFGNGKVVTATGITSFIAKYDEAGVCQWVTSLGSNGSLINGRGTSLVRDKNGNLYFAAICKGSSSISGTTETIEADASKTDGAIIKFNSDGQYVWHRMFASVADDGVTSLAVDESNNVYAVGYYEAELPVYESIKLQRNGNNRTAFVAKYSDEGEYLYAFSTGAIITDAVKPTGLAISIDKTTNDIILTGPTYGTIYPYGVSGSSNAFGGGRFMLARYSQDAALFGIFPQGIKGESYSAQLNISGFQKPLQVAYSLKVGDNLPDGLSLDTNTGEISGVLNEAGIFKFTVLATDGFVNASKEFSISVTGADCQMTVEAIISEDAENGKPFSARIYADNATGAVTWSIEEGSSLPYGLSISSLEDGVGLISGTPNAPAKEYSFTIVAEDEAGCRVTQLVYLNVTGESGVETLVSEGFVVYPNPVTDGMLKVSLKDLVSGNYVIEIADLSGKQVYKEEVRVEENMVKSISVNNMPSQWYVVTVRGMGVSYSQRFMVQ</sequence>
<gene>
    <name evidence="3" type="ORF">HMPREF9448_02721</name>
</gene>
<evidence type="ECO:0000259" key="2">
    <source>
        <dbReference type="Pfam" id="PF18962"/>
    </source>
</evidence>
<dbReference type="InterPro" id="IPR013783">
    <property type="entry name" value="Ig-like_fold"/>
</dbReference>
<dbReference type="SUPFAM" id="SSF49313">
    <property type="entry name" value="Cadherin-like"/>
    <property type="match status" value="3"/>
</dbReference>
<dbReference type="InterPro" id="IPR011047">
    <property type="entry name" value="Quinoprotein_ADH-like_sf"/>
</dbReference>
<feature type="chain" id="PRO_5003844670" evidence="1">
    <location>
        <begin position="29"/>
        <end position="1436"/>
    </location>
</feature>
<dbReference type="RefSeq" id="WP_008863094.1">
    <property type="nucleotide sequence ID" value="NZ_JH815206.1"/>
</dbReference>
<dbReference type="NCBIfam" id="TIGR04183">
    <property type="entry name" value="Por_Secre_tail"/>
    <property type="match status" value="1"/>
</dbReference>
<dbReference type="InterPro" id="IPR052918">
    <property type="entry name" value="Motility_Chemotaxis_Reg"/>
</dbReference>
<dbReference type="OrthoDB" id="9811934at2"/>
<feature type="signal peptide" evidence="1">
    <location>
        <begin position="1"/>
        <end position="28"/>
    </location>
</feature>
<dbReference type="SUPFAM" id="SSF101898">
    <property type="entry name" value="NHL repeat"/>
    <property type="match status" value="1"/>
</dbReference>
<proteinExistence type="predicted"/>
<dbReference type="GO" id="GO:0016020">
    <property type="term" value="C:membrane"/>
    <property type="evidence" value="ECO:0007669"/>
    <property type="project" value="InterPro"/>
</dbReference>
<dbReference type="PATRIC" id="fig|742726.3.peg.2836"/>
<dbReference type="Pfam" id="PF05345">
    <property type="entry name" value="He_PIG"/>
    <property type="match status" value="4"/>
</dbReference>
<accession>K0XDL7</accession>
<dbReference type="PANTHER" id="PTHR35580">
    <property type="entry name" value="CELL SURFACE GLYCOPROTEIN (S-LAYER PROTEIN)-LIKE PROTEIN"/>
    <property type="match status" value="1"/>
</dbReference>
<dbReference type="HOGENOM" id="CLU_252134_0_0_10"/>
<dbReference type="SUPFAM" id="SSF50998">
    <property type="entry name" value="Quinoprotein alcohol dehydrogenase-like"/>
    <property type="match status" value="1"/>
</dbReference>
<dbReference type="GO" id="GO:0005509">
    <property type="term" value="F:calcium ion binding"/>
    <property type="evidence" value="ECO:0007669"/>
    <property type="project" value="InterPro"/>
</dbReference>
<keyword evidence="1" id="KW-0732">Signal</keyword>
<reference evidence="3 4" key="1">
    <citation type="submission" date="2012-08" db="EMBL/GenBank/DDBJ databases">
        <title>The Genome Sequence of Barnesiella intestinihominis YIT 11860.</title>
        <authorList>
            <consortium name="The Broad Institute Genome Sequencing Platform"/>
            <person name="Earl A."/>
            <person name="Ward D."/>
            <person name="Feldgarden M."/>
            <person name="Gevers D."/>
            <person name="Morotomi M."/>
            <person name="Walker B."/>
            <person name="Young S.K."/>
            <person name="Zeng Q."/>
            <person name="Gargeya S."/>
            <person name="Fitzgerald M."/>
            <person name="Haas B."/>
            <person name="Abouelleil A."/>
            <person name="Alvarado L."/>
            <person name="Arachchi H.M."/>
            <person name="Berlin A.M."/>
            <person name="Chapman S.B."/>
            <person name="Goldberg J."/>
            <person name="Griggs A."/>
            <person name="Gujja S."/>
            <person name="Hansen M."/>
            <person name="Howarth C."/>
            <person name="Imamovic A."/>
            <person name="Larimer J."/>
            <person name="McCowen C."/>
            <person name="Montmayeur A."/>
            <person name="Murphy C."/>
            <person name="Neiman D."/>
            <person name="Pearson M."/>
            <person name="Priest M."/>
            <person name="Roberts A."/>
            <person name="Saif S."/>
            <person name="Shea T."/>
            <person name="Sisk P."/>
            <person name="Sykes S."/>
            <person name="Wortman J."/>
            <person name="Nusbaum C."/>
            <person name="Birren B."/>
        </authorList>
    </citation>
    <scope>NUCLEOTIDE SEQUENCE [LARGE SCALE GENOMIC DNA]</scope>
    <source>
        <strain evidence="3 4">YIT 11860</strain>
    </source>
</reference>
<dbReference type="InterPro" id="IPR015919">
    <property type="entry name" value="Cadherin-like_sf"/>
</dbReference>
<organism evidence="3 4">
    <name type="scientific">Barnesiella intestinihominis YIT 11860</name>
    <dbReference type="NCBI Taxonomy" id="742726"/>
    <lineage>
        <taxon>Bacteria</taxon>
        <taxon>Pseudomonadati</taxon>
        <taxon>Bacteroidota</taxon>
        <taxon>Bacteroidia</taxon>
        <taxon>Bacteroidales</taxon>
        <taxon>Barnesiellaceae</taxon>
        <taxon>Barnesiella</taxon>
    </lineage>
</organism>
<dbReference type="STRING" id="742726.HMPREF9448_02721"/>
<dbReference type="InterPro" id="IPR026444">
    <property type="entry name" value="Secre_tail"/>
</dbReference>
<keyword evidence="4" id="KW-1185">Reference proteome</keyword>
<dbReference type="Proteomes" id="UP000006044">
    <property type="component" value="Unassembled WGS sequence"/>
</dbReference>
<dbReference type="GeneID" id="77849898"/>